<dbReference type="CDD" id="cd06423">
    <property type="entry name" value="CESA_like"/>
    <property type="match status" value="1"/>
</dbReference>
<feature type="domain" description="NodB homology" evidence="5">
    <location>
        <begin position="95"/>
        <end position="282"/>
    </location>
</feature>
<keyword evidence="3" id="KW-0808">Transferase</keyword>
<gene>
    <name evidence="6" type="ORF">ACFPBZ_12895</name>
</gene>
<dbReference type="PANTHER" id="PTHR43630:SF1">
    <property type="entry name" value="POLY-BETA-1,6-N-ACETYL-D-GLUCOSAMINE SYNTHASE"/>
    <property type="match status" value="1"/>
</dbReference>
<organism evidence="6 7">
    <name type="scientific">Actinomycetospora atypica</name>
    <dbReference type="NCBI Taxonomy" id="1290095"/>
    <lineage>
        <taxon>Bacteria</taxon>
        <taxon>Bacillati</taxon>
        <taxon>Actinomycetota</taxon>
        <taxon>Actinomycetes</taxon>
        <taxon>Pseudonocardiales</taxon>
        <taxon>Pseudonocardiaceae</taxon>
        <taxon>Actinomycetospora</taxon>
    </lineage>
</organism>
<dbReference type="RefSeq" id="WP_378036450.1">
    <property type="nucleotide sequence ID" value="NZ_JBHSIV010000011.1"/>
</dbReference>
<dbReference type="SUPFAM" id="SSF88713">
    <property type="entry name" value="Glycoside hydrolase/deacetylase"/>
    <property type="match status" value="1"/>
</dbReference>
<name>A0ABV9YP12_9PSEU</name>
<evidence type="ECO:0000256" key="1">
    <source>
        <dbReference type="ARBA" id="ARBA00006739"/>
    </source>
</evidence>
<keyword evidence="7" id="KW-1185">Reference proteome</keyword>
<feature type="transmembrane region" description="Helical" evidence="4">
    <location>
        <begin position="29"/>
        <end position="49"/>
    </location>
</feature>
<evidence type="ECO:0000256" key="4">
    <source>
        <dbReference type="SAM" id="Phobius"/>
    </source>
</evidence>
<dbReference type="PANTHER" id="PTHR43630">
    <property type="entry name" value="POLY-BETA-1,6-N-ACETYL-D-GLUCOSAMINE SYNTHASE"/>
    <property type="match status" value="1"/>
</dbReference>
<reference evidence="7" key="1">
    <citation type="journal article" date="2019" name="Int. J. Syst. Evol. Microbiol.">
        <title>The Global Catalogue of Microorganisms (GCM) 10K type strain sequencing project: providing services to taxonomists for standard genome sequencing and annotation.</title>
        <authorList>
            <consortium name="The Broad Institute Genomics Platform"/>
            <consortium name="The Broad Institute Genome Sequencing Center for Infectious Disease"/>
            <person name="Wu L."/>
            <person name="Ma J."/>
        </authorList>
    </citation>
    <scope>NUCLEOTIDE SEQUENCE [LARGE SCALE GENOMIC DNA]</scope>
    <source>
        <strain evidence="7">CGMCC 4.7093</strain>
    </source>
</reference>
<feature type="transmembrane region" description="Helical" evidence="4">
    <location>
        <begin position="308"/>
        <end position="339"/>
    </location>
</feature>
<protein>
    <submittedName>
        <fullName evidence="6">Bifunctional polysaccharide deacetylase/glycosyltransferase family 2 protein</fullName>
    </submittedName>
</protein>
<keyword evidence="4" id="KW-0472">Membrane</keyword>
<keyword evidence="4" id="KW-0812">Transmembrane</keyword>
<dbReference type="Proteomes" id="UP001595947">
    <property type="component" value="Unassembled WGS sequence"/>
</dbReference>
<dbReference type="SUPFAM" id="SSF53448">
    <property type="entry name" value="Nucleotide-diphospho-sugar transferases"/>
    <property type="match status" value="1"/>
</dbReference>
<dbReference type="InterPro" id="IPR029044">
    <property type="entry name" value="Nucleotide-diphossugar_trans"/>
</dbReference>
<evidence type="ECO:0000259" key="5">
    <source>
        <dbReference type="PROSITE" id="PS51677"/>
    </source>
</evidence>
<keyword evidence="4" id="KW-1133">Transmembrane helix</keyword>
<sequence>MSHRVLVPRPVEPAVEAPDACRRRLPGPAAWLAAVTALMLASVLVLNGLTNASVAADQLAAEPEGVATVPESVLQGGPILSDGPDGLVSRRLPDRTIALTFDDGPDPRWTPEVLAVLRKHGVPGTFFVVGSAAARHPELLIAIREQGSALGVHTFTHPDLTTVTPLRAAIELGDTQLIINGAVGESTALLRPPYSSSPRAIDDPHYGSLLETTEVGYTTVLTDYDSEDWRHPGVEAIVAHSTPPNGRGGTVLMHDAGGDRSETVAALDRLIPLLKDRGYRFTTPTEAVGLPAPDQPVSTGPYLMGRGLMVAVGIAGVLVSSLTWMLLVVGGLVLLRLLVMMVVAGRHRAQRAAHRWAWGAPVTEPVSVVVPAYNEKENIAATVRSLVASDHPVEVVVVDDGSSDDTAEIAAGLGLPEVRVVRQPNGGKPAALNNGIAHARHRLIVMIDGDTVFERDTVRRLVQPFADPAVGAVSGNAKVATTGSGRRGLIASWQHIEYVIGFNVDRRVYDLFRCMPTIPGAVGAFRRDALLAVGGVSDDTLAEDTDLTMAVCRAGWRVVYEESARAWTEAPATLGQLWRQRYRWSYGTMQSMWKHRRAVLSRGASGRFGRLGLVQLALFQILLPLLAPLVDVFLVYGLLFLDPLLTAGAWSAMLGLQLLGAVYAFHLERERLRVLWLLPLQQIVYRQLMYAVLVRSTVTAAAGIRLRWQKLRRVGGLHELLDAADVPALAGRST</sequence>
<evidence type="ECO:0000256" key="3">
    <source>
        <dbReference type="ARBA" id="ARBA00022679"/>
    </source>
</evidence>
<dbReference type="EMBL" id="JBHSIV010000011">
    <property type="protein sequence ID" value="MFC5063108.1"/>
    <property type="molecule type" value="Genomic_DNA"/>
</dbReference>
<feature type="transmembrane region" description="Helical" evidence="4">
    <location>
        <begin position="647"/>
        <end position="667"/>
    </location>
</feature>
<dbReference type="Gene3D" id="3.20.20.370">
    <property type="entry name" value="Glycoside hydrolase/deacetylase"/>
    <property type="match status" value="1"/>
</dbReference>
<accession>A0ABV9YP12</accession>
<dbReference type="Gene3D" id="3.90.550.10">
    <property type="entry name" value="Spore Coat Polysaccharide Biosynthesis Protein SpsA, Chain A"/>
    <property type="match status" value="1"/>
</dbReference>
<feature type="transmembrane region" description="Helical" evidence="4">
    <location>
        <begin position="688"/>
        <end position="708"/>
    </location>
</feature>
<dbReference type="PROSITE" id="PS51677">
    <property type="entry name" value="NODB"/>
    <property type="match status" value="1"/>
</dbReference>
<keyword evidence="2" id="KW-0328">Glycosyltransferase</keyword>
<evidence type="ECO:0000313" key="6">
    <source>
        <dbReference type="EMBL" id="MFC5063108.1"/>
    </source>
</evidence>
<dbReference type="InterPro" id="IPR011330">
    <property type="entry name" value="Glyco_hydro/deAcase_b/a-brl"/>
</dbReference>
<proteinExistence type="inferred from homology"/>
<feature type="transmembrane region" description="Helical" evidence="4">
    <location>
        <begin position="616"/>
        <end position="641"/>
    </location>
</feature>
<dbReference type="Pfam" id="PF13641">
    <property type="entry name" value="Glyco_tranf_2_3"/>
    <property type="match status" value="1"/>
</dbReference>
<comment type="similarity">
    <text evidence="1">Belongs to the glycosyltransferase 2 family.</text>
</comment>
<evidence type="ECO:0000313" key="7">
    <source>
        <dbReference type="Proteomes" id="UP001595947"/>
    </source>
</evidence>
<dbReference type="Pfam" id="PF01522">
    <property type="entry name" value="Polysacc_deac_1"/>
    <property type="match status" value="1"/>
</dbReference>
<dbReference type="InterPro" id="IPR002509">
    <property type="entry name" value="NODB_dom"/>
</dbReference>
<comment type="caution">
    <text evidence="6">The sequence shown here is derived from an EMBL/GenBank/DDBJ whole genome shotgun (WGS) entry which is preliminary data.</text>
</comment>
<evidence type="ECO:0000256" key="2">
    <source>
        <dbReference type="ARBA" id="ARBA00022676"/>
    </source>
</evidence>